<dbReference type="AlphaFoldDB" id="A0A4P6ZGQ5"/>
<accession>A0A4P6ZGQ5</accession>
<dbReference type="RefSeq" id="WP_133440117.1">
    <property type="nucleotide sequence ID" value="NZ_CP037954.1"/>
</dbReference>
<reference evidence="2 3" key="1">
    <citation type="submission" date="2019-03" db="EMBL/GenBank/DDBJ databases">
        <authorList>
            <person name="Kim H."/>
            <person name="Yu S.-M."/>
        </authorList>
    </citation>
    <scope>NUCLEOTIDE SEQUENCE [LARGE SCALE GENOMIC DNA]</scope>
    <source>
        <strain evidence="2 3">NBC122</strain>
    </source>
</reference>
<evidence type="ECO:0000256" key="1">
    <source>
        <dbReference type="SAM" id="Phobius"/>
    </source>
</evidence>
<keyword evidence="1" id="KW-1133">Transmembrane helix</keyword>
<feature type="transmembrane region" description="Helical" evidence="1">
    <location>
        <begin position="46"/>
        <end position="70"/>
    </location>
</feature>
<dbReference type="EMBL" id="CP037954">
    <property type="protein sequence ID" value="QBO58707.1"/>
    <property type="molecule type" value="Genomic_DNA"/>
</dbReference>
<dbReference type="Proteomes" id="UP000294419">
    <property type="component" value="Chromosome"/>
</dbReference>
<evidence type="ECO:0000313" key="2">
    <source>
        <dbReference type="EMBL" id="QBO58707.1"/>
    </source>
</evidence>
<keyword evidence="1" id="KW-0472">Membrane</keyword>
<dbReference type="KEGG" id="csal:NBC122_01899"/>
<gene>
    <name evidence="2" type="ORF">NBC122_01899</name>
</gene>
<keyword evidence="3" id="KW-1185">Reference proteome</keyword>
<proteinExistence type="predicted"/>
<evidence type="ECO:0000313" key="3">
    <source>
        <dbReference type="Proteomes" id="UP000294419"/>
    </source>
</evidence>
<sequence>MSLHESFNRSGFSKSVNSPAGRIFRLAAGTAFLLVGYQFRDRPLGILSMVWSIFPLSAGAFDICYISAALGGPLSGKKIRGSSGK</sequence>
<feature type="transmembrane region" description="Helical" evidence="1">
    <location>
        <begin position="23"/>
        <end position="40"/>
    </location>
</feature>
<organism evidence="2 3">
    <name type="scientific">Chryseobacterium salivictor</name>
    <dbReference type="NCBI Taxonomy" id="2547600"/>
    <lineage>
        <taxon>Bacteria</taxon>
        <taxon>Pseudomonadati</taxon>
        <taxon>Bacteroidota</taxon>
        <taxon>Flavobacteriia</taxon>
        <taxon>Flavobacteriales</taxon>
        <taxon>Weeksellaceae</taxon>
        <taxon>Chryseobacterium group</taxon>
        <taxon>Chryseobacterium</taxon>
    </lineage>
</organism>
<dbReference type="OrthoDB" id="3788016at2"/>
<name>A0A4P6ZGQ5_9FLAO</name>
<protein>
    <recommendedName>
        <fullName evidence="4">DUF2892 domain-containing protein</fullName>
    </recommendedName>
</protein>
<evidence type="ECO:0008006" key="4">
    <source>
        <dbReference type="Google" id="ProtNLM"/>
    </source>
</evidence>
<keyword evidence="1" id="KW-0812">Transmembrane</keyword>